<name>A0AA91VFI5_9BACI</name>
<evidence type="ECO:0000256" key="1">
    <source>
        <dbReference type="SAM" id="Phobius"/>
    </source>
</evidence>
<keyword evidence="1" id="KW-1133">Transmembrane helix</keyword>
<proteinExistence type="predicted"/>
<accession>A0AA91VFI5</accession>
<evidence type="ECO:0000259" key="2">
    <source>
        <dbReference type="Pfam" id="PF13240"/>
    </source>
</evidence>
<sequence>MKYCTQCGKENDDNNKFCGHCGEDFSQKTVRENVVSHSNSNNDFKVFSLVSFITGLVSWFINLWGIDGTDGARNKITRKRLFLSIIFFIVCSILIYNFGFNTTDRKEAKYLNSIFEEINKGDDLLKHAANQGLTDDALKHTVKELDKIKDDIKKLVPPQTLPVAVIDSQKTLESGIEKVINGVRYADAAELERGQTTVAIAKVLFEGYVQKKSDVKKLIDDKYIENFTVKENDMIDNVEKTDKSQKVIIDENCYKVYGKEDCKKFKEYYEQGEGQFEHGRNDK</sequence>
<dbReference type="Pfam" id="PF13240">
    <property type="entry name" value="Zn_Ribbon_1"/>
    <property type="match status" value="1"/>
</dbReference>
<dbReference type="InterPro" id="IPR026870">
    <property type="entry name" value="Zinc_ribbon_dom"/>
</dbReference>
<dbReference type="Proteomes" id="UP000221020">
    <property type="component" value="Unassembled WGS sequence"/>
</dbReference>
<dbReference type="EMBL" id="NVOR01000010">
    <property type="protein sequence ID" value="PED83989.1"/>
    <property type="molecule type" value="Genomic_DNA"/>
</dbReference>
<evidence type="ECO:0000313" key="3">
    <source>
        <dbReference type="EMBL" id="PED83989.1"/>
    </source>
</evidence>
<feature type="transmembrane region" description="Helical" evidence="1">
    <location>
        <begin position="81"/>
        <end position="100"/>
    </location>
</feature>
<keyword evidence="1" id="KW-0472">Membrane</keyword>
<feature type="transmembrane region" description="Helical" evidence="1">
    <location>
        <begin position="46"/>
        <end position="69"/>
    </location>
</feature>
<keyword evidence="1" id="KW-0812">Transmembrane</keyword>
<dbReference type="AlphaFoldDB" id="A0AA91VFI5"/>
<comment type="caution">
    <text evidence="3">The sequence shown here is derived from an EMBL/GenBank/DDBJ whole genome shotgun (WGS) entry which is preliminary data.</text>
</comment>
<organism evidence="3 4">
    <name type="scientific">Bacillus pseudomycoides</name>
    <dbReference type="NCBI Taxonomy" id="64104"/>
    <lineage>
        <taxon>Bacteria</taxon>
        <taxon>Bacillati</taxon>
        <taxon>Bacillota</taxon>
        <taxon>Bacilli</taxon>
        <taxon>Bacillales</taxon>
        <taxon>Bacillaceae</taxon>
        <taxon>Bacillus</taxon>
        <taxon>Bacillus cereus group</taxon>
    </lineage>
</organism>
<gene>
    <name evidence="3" type="ORF">CON65_03690</name>
</gene>
<reference evidence="3 4" key="1">
    <citation type="submission" date="2017-09" db="EMBL/GenBank/DDBJ databases">
        <title>Large-scale bioinformatics analysis of Bacillus genomes uncovers conserved roles of natural products in bacterial physiology.</title>
        <authorList>
            <consortium name="Agbiome Team Llc"/>
            <person name="Bleich R.M."/>
            <person name="Grubbs K.J."/>
            <person name="Santa Maria K.C."/>
            <person name="Allen S.E."/>
            <person name="Farag S."/>
            <person name="Shank E.A."/>
            <person name="Bowers A."/>
        </authorList>
    </citation>
    <scope>NUCLEOTIDE SEQUENCE [LARGE SCALE GENOMIC DNA]</scope>
    <source>
        <strain evidence="3 4">AFS092012</strain>
    </source>
</reference>
<protein>
    <recommendedName>
        <fullName evidence="2">Zinc-ribbon domain-containing protein</fullName>
    </recommendedName>
</protein>
<evidence type="ECO:0000313" key="4">
    <source>
        <dbReference type="Proteomes" id="UP000221020"/>
    </source>
</evidence>
<feature type="domain" description="Zinc-ribbon" evidence="2">
    <location>
        <begin position="3"/>
        <end position="22"/>
    </location>
</feature>